<dbReference type="InterPro" id="IPR004274">
    <property type="entry name" value="FCP1_dom"/>
</dbReference>
<feature type="compositionally biased region" description="Polar residues" evidence="1">
    <location>
        <begin position="148"/>
        <end position="159"/>
    </location>
</feature>
<feature type="region of interest" description="Disordered" evidence="1">
    <location>
        <begin position="1"/>
        <end position="159"/>
    </location>
</feature>
<feature type="compositionally biased region" description="Polar residues" evidence="1">
    <location>
        <begin position="194"/>
        <end position="204"/>
    </location>
</feature>
<evidence type="ECO:0000313" key="4">
    <source>
        <dbReference type="Proteomes" id="UP000323386"/>
    </source>
</evidence>
<feature type="region of interest" description="Disordered" evidence="1">
    <location>
        <begin position="293"/>
        <end position="383"/>
    </location>
</feature>
<evidence type="ECO:0000313" key="3">
    <source>
        <dbReference type="EMBL" id="SPO41000.1"/>
    </source>
</evidence>
<evidence type="ECO:0000256" key="1">
    <source>
        <dbReference type="SAM" id="MobiDB-lite"/>
    </source>
</evidence>
<dbReference type="CDD" id="cd07521">
    <property type="entry name" value="HAD_FCP1-like"/>
    <property type="match status" value="1"/>
</dbReference>
<dbReference type="InterPro" id="IPR050365">
    <property type="entry name" value="TIM50"/>
</dbReference>
<keyword evidence="4" id="KW-1185">Reference proteome</keyword>
<feature type="compositionally biased region" description="Polar residues" evidence="1">
    <location>
        <begin position="22"/>
        <end position="39"/>
    </location>
</feature>
<dbReference type="Gene3D" id="3.40.50.1000">
    <property type="entry name" value="HAD superfamily/HAD-like"/>
    <property type="match status" value="1"/>
</dbReference>
<reference evidence="3 4" key="1">
    <citation type="submission" date="2018-03" db="EMBL/GenBank/DDBJ databases">
        <authorList>
            <person name="Guldener U."/>
        </authorList>
    </citation>
    <scope>NUCLEOTIDE SEQUENCE [LARGE SCALE GENOMIC DNA]</scope>
    <source>
        <strain evidence="3 4">DAOM196992</strain>
    </source>
</reference>
<feature type="compositionally biased region" description="Acidic residues" evidence="1">
    <location>
        <begin position="419"/>
        <end position="452"/>
    </location>
</feature>
<proteinExistence type="predicted"/>
<feature type="compositionally biased region" description="Basic and acidic residues" evidence="1">
    <location>
        <begin position="294"/>
        <end position="321"/>
    </location>
</feature>
<feature type="compositionally biased region" description="Basic and acidic residues" evidence="1">
    <location>
        <begin position="138"/>
        <end position="147"/>
    </location>
</feature>
<feature type="region of interest" description="Disordered" evidence="1">
    <location>
        <begin position="189"/>
        <end position="277"/>
    </location>
</feature>
<dbReference type="PANTHER" id="PTHR12210">
    <property type="entry name" value="DULLARD PROTEIN PHOSPHATASE"/>
    <property type="match status" value="1"/>
</dbReference>
<accession>A0A5C3F9V6</accession>
<feature type="region of interest" description="Disordered" evidence="1">
    <location>
        <begin position="399"/>
        <end position="452"/>
    </location>
</feature>
<protein>
    <submittedName>
        <fullName evidence="3">Related to PSR1 - plasma membrane phosphatase required for sodium stress response</fullName>
    </submittedName>
</protein>
<dbReference type="NCBIfam" id="TIGR02251">
    <property type="entry name" value="HIF-SF_euk"/>
    <property type="match status" value="1"/>
</dbReference>
<feature type="compositionally biased region" description="Low complexity" evidence="1">
    <location>
        <begin position="79"/>
        <end position="123"/>
    </location>
</feature>
<gene>
    <name evidence="3" type="ORF">PSFLO_06482</name>
</gene>
<dbReference type="GO" id="GO:0009651">
    <property type="term" value="P:response to salt stress"/>
    <property type="evidence" value="ECO:0007669"/>
    <property type="project" value="UniProtKB-ARBA"/>
</dbReference>
<feature type="compositionally biased region" description="Low complexity" evidence="1">
    <location>
        <begin position="1"/>
        <end position="20"/>
    </location>
</feature>
<sequence>MASSSATSPPAPSSGSPITSVPDPSQGSALASIITQVQPGQVAGPRPVRPRKPAKNPQQGDAAAKKKKKKKQRAELDGQQQPEASTSAASQEAAVRAAAAAGSSDALRQSHGAGAATAAAGAASTHVPTNSLGLEPAARVDEPDHSHQASSTLVDDSTAVNTLTTAESATSASAAPAIVAVPTSQMPDLDKAAQQLTSGSSQGTVEKDGLVSVPTSSKGTDVTPVKGAGAGTDRPAAAASSTATTKPAGTATTGSSAKAPPAAAGTTEKARAKKPGFAQRVIAIITCSSGARAMAEHEQLDEKRAGAAHGRSDAGRARTDGKAGGSALPAGVVVPPRTPNAKGGSRLGGDDGSSSVGPTTPGGGTRLPREETGDVMSGAVVPPGASYVAPGDVAAADGLAAGQHRKSRTSGDVSKTESDVDDDYDDDDDDDDDDDEDDEDGLAMDGDYLDDDDQTEEQRLIMQGGIGIPIDEYGNPQPLLGPIVKDDHGRKCLVLDLDETLVHSSFKVMPADFIVPVEIEGTVHNVYVIKRPGVDEFMRRMGEIYEVVVFTASLSKYADPVLDMLDIHHAVRHRLFRESCYNHKGNYVKDLSQLGRDIGDTIIIDNSPASYIFHPNNAVPISSWFNDPHDTELTDLCPFLADLCEVDDVRAVLDGGLF</sequence>
<dbReference type="GO" id="GO:0045944">
    <property type="term" value="P:positive regulation of transcription by RNA polymerase II"/>
    <property type="evidence" value="ECO:0007669"/>
    <property type="project" value="UniProtKB-ARBA"/>
</dbReference>
<dbReference type="Proteomes" id="UP000323386">
    <property type="component" value="Unassembled WGS sequence"/>
</dbReference>
<dbReference type="AlphaFoldDB" id="A0A5C3F9V6"/>
<feature type="domain" description="FCP1 homology" evidence="2">
    <location>
        <begin position="486"/>
        <end position="643"/>
    </location>
</feature>
<dbReference type="PROSITE" id="PS50969">
    <property type="entry name" value="FCP1"/>
    <property type="match status" value="1"/>
</dbReference>
<dbReference type="EMBL" id="OOIP01000024">
    <property type="protein sequence ID" value="SPO41000.1"/>
    <property type="molecule type" value="Genomic_DNA"/>
</dbReference>
<dbReference type="InterPro" id="IPR036412">
    <property type="entry name" value="HAD-like_sf"/>
</dbReference>
<dbReference type="GO" id="GO:1904262">
    <property type="term" value="P:negative regulation of TORC1 signaling"/>
    <property type="evidence" value="ECO:0007669"/>
    <property type="project" value="UniProtKB-ARBA"/>
</dbReference>
<dbReference type="FunFam" id="3.40.50.1000:FF:000043">
    <property type="entry name" value="General stress response phosphoprotein phosphatase Psr1/2"/>
    <property type="match status" value="1"/>
</dbReference>
<dbReference type="GO" id="GO:0034198">
    <property type="term" value="P:cellular response to amino acid starvation"/>
    <property type="evidence" value="ECO:0007669"/>
    <property type="project" value="UniProtKB-ARBA"/>
</dbReference>
<evidence type="ECO:0000259" key="2">
    <source>
        <dbReference type="PROSITE" id="PS50969"/>
    </source>
</evidence>
<dbReference type="GO" id="GO:0016791">
    <property type="term" value="F:phosphatase activity"/>
    <property type="evidence" value="ECO:0007669"/>
    <property type="project" value="InterPro"/>
</dbReference>
<dbReference type="Pfam" id="PF03031">
    <property type="entry name" value="NIF"/>
    <property type="match status" value="1"/>
</dbReference>
<dbReference type="InterPro" id="IPR011948">
    <property type="entry name" value="Dullard_phosphatase"/>
</dbReference>
<organism evidence="3 4">
    <name type="scientific">Pseudozyma flocculosa</name>
    <dbReference type="NCBI Taxonomy" id="84751"/>
    <lineage>
        <taxon>Eukaryota</taxon>
        <taxon>Fungi</taxon>
        <taxon>Dikarya</taxon>
        <taxon>Basidiomycota</taxon>
        <taxon>Ustilaginomycotina</taxon>
        <taxon>Ustilaginomycetes</taxon>
        <taxon>Ustilaginales</taxon>
        <taxon>Ustilaginaceae</taxon>
        <taxon>Pseudozyma</taxon>
    </lineage>
</organism>
<dbReference type="SUPFAM" id="SSF56784">
    <property type="entry name" value="HAD-like"/>
    <property type="match status" value="1"/>
</dbReference>
<dbReference type="OrthoDB" id="277011at2759"/>
<name>A0A5C3F9V6_9BASI</name>
<dbReference type="SMART" id="SM00577">
    <property type="entry name" value="CPDc"/>
    <property type="match status" value="1"/>
</dbReference>
<dbReference type="InterPro" id="IPR023214">
    <property type="entry name" value="HAD_sf"/>
</dbReference>
<feature type="compositionally biased region" description="Low complexity" evidence="1">
    <location>
        <begin position="231"/>
        <end position="267"/>
    </location>
</feature>